<evidence type="ECO:0000256" key="2">
    <source>
        <dbReference type="ARBA" id="ARBA00007956"/>
    </source>
</evidence>
<keyword evidence="10 11" id="KW-0472">Membrane</keyword>
<gene>
    <name evidence="15" type="ORF">QQF64_034960</name>
</gene>
<dbReference type="Pfam" id="PF05529">
    <property type="entry name" value="Bap31"/>
    <property type="match status" value="1"/>
</dbReference>
<keyword evidence="16" id="KW-1185">Reference proteome</keyword>
<evidence type="ECO:0000313" key="16">
    <source>
        <dbReference type="Proteomes" id="UP001558613"/>
    </source>
</evidence>
<dbReference type="InterPro" id="IPR041672">
    <property type="entry name" value="Bap31/Bap29_C"/>
</dbReference>
<evidence type="ECO:0000256" key="8">
    <source>
        <dbReference type="ARBA" id="ARBA00022989"/>
    </source>
</evidence>
<dbReference type="PANTHER" id="PTHR12701">
    <property type="entry name" value="BCR-ASSOCIATED PROTEIN, BAP"/>
    <property type="match status" value="1"/>
</dbReference>
<evidence type="ECO:0000256" key="3">
    <source>
        <dbReference type="ARBA" id="ARBA00022448"/>
    </source>
</evidence>
<dbReference type="PANTHER" id="PTHR12701:SF5">
    <property type="entry name" value="B-CELL RECEPTOR-ASSOCIATED PROTEIN 29"/>
    <property type="match status" value="1"/>
</dbReference>
<organism evidence="15 16">
    <name type="scientific">Cirrhinus molitorella</name>
    <name type="common">mud carp</name>
    <dbReference type="NCBI Taxonomy" id="172907"/>
    <lineage>
        <taxon>Eukaryota</taxon>
        <taxon>Metazoa</taxon>
        <taxon>Chordata</taxon>
        <taxon>Craniata</taxon>
        <taxon>Vertebrata</taxon>
        <taxon>Euteleostomi</taxon>
        <taxon>Actinopterygii</taxon>
        <taxon>Neopterygii</taxon>
        <taxon>Teleostei</taxon>
        <taxon>Ostariophysi</taxon>
        <taxon>Cypriniformes</taxon>
        <taxon>Cyprinidae</taxon>
        <taxon>Labeoninae</taxon>
        <taxon>Labeonini</taxon>
        <taxon>Cirrhinus</taxon>
    </lineage>
</organism>
<evidence type="ECO:0000259" key="13">
    <source>
        <dbReference type="Pfam" id="PF05529"/>
    </source>
</evidence>
<evidence type="ECO:0000256" key="6">
    <source>
        <dbReference type="ARBA" id="ARBA00022892"/>
    </source>
</evidence>
<dbReference type="Pfam" id="PF18035">
    <property type="entry name" value="Bap31_Bap29_C"/>
    <property type="match status" value="1"/>
</dbReference>
<feature type="domain" description="BAP29/BAP31 transmembrane" evidence="13">
    <location>
        <begin position="13"/>
        <end position="144"/>
    </location>
</feature>
<comment type="caution">
    <text evidence="15">The sequence shown here is derived from an EMBL/GenBank/DDBJ whole genome shotgun (WGS) entry which is preliminary data.</text>
</comment>
<keyword evidence="5 11" id="KW-0256">Endoplasmic reticulum</keyword>
<name>A0ABR3NF08_9TELE</name>
<keyword evidence="4 11" id="KW-0812">Transmembrane</keyword>
<evidence type="ECO:0000256" key="10">
    <source>
        <dbReference type="ARBA" id="ARBA00023136"/>
    </source>
</evidence>
<evidence type="ECO:0000313" key="15">
    <source>
        <dbReference type="EMBL" id="KAL1275337.1"/>
    </source>
</evidence>
<evidence type="ECO:0000256" key="7">
    <source>
        <dbReference type="ARBA" id="ARBA00022927"/>
    </source>
</evidence>
<keyword evidence="8 11" id="KW-1133">Transmembrane helix</keyword>
<evidence type="ECO:0000256" key="4">
    <source>
        <dbReference type="ARBA" id="ARBA00022692"/>
    </source>
</evidence>
<evidence type="ECO:0000256" key="5">
    <source>
        <dbReference type="ARBA" id="ARBA00022824"/>
    </source>
</evidence>
<dbReference type="InterPro" id="IPR008417">
    <property type="entry name" value="BAP29/BAP31"/>
</dbReference>
<evidence type="ECO:0000256" key="1">
    <source>
        <dbReference type="ARBA" id="ARBA00004477"/>
    </source>
</evidence>
<evidence type="ECO:0000256" key="11">
    <source>
        <dbReference type="RuleBase" id="RU367026"/>
    </source>
</evidence>
<feature type="domain" description="Bap31/Bap29 cytoplasmic coiled-coil" evidence="14">
    <location>
        <begin position="194"/>
        <end position="252"/>
    </location>
</feature>
<comment type="similarity">
    <text evidence="2 11">Belongs to the BCAP29/BCAP31 family.</text>
</comment>
<keyword evidence="9" id="KW-0175">Coiled coil</keyword>
<sequence>MTSLAFSLFSAEMTLQWTAVASFLYVEIGVLVILCLPFISAQRWQSIFKWSIWNRLSQFWNKGFLTMIIILIVLFLDALREVRKYSSTDQSKDAKLHPNMFDHMHMKLFRAQRNLYISGFSLFLWLVMRRVVTLISQLATAVGTSAALQTQAESANKAAKKYMEDNELLKQALTDAKGEGGKIQDPEENKLLKKEVQRLEEQLKSSTDALKKSKSDLDTMKKQTEGLTKEYDRLLQEHQELQNQLDSGDKKDN</sequence>
<dbReference type="EMBL" id="JAYMGO010000004">
    <property type="protein sequence ID" value="KAL1275337.1"/>
    <property type="molecule type" value="Genomic_DNA"/>
</dbReference>
<feature type="transmembrane region" description="Helical" evidence="11">
    <location>
        <begin position="59"/>
        <end position="79"/>
    </location>
</feature>
<keyword evidence="7 11" id="KW-0653">Protein transport</keyword>
<dbReference type="Gene3D" id="1.20.5.110">
    <property type="match status" value="1"/>
</dbReference>
<keyword evidence="3 11" id="KW-0813">Transport</keyword>
<evidence type="ECO:0000259" key="14">
    <source>
        <dbReference type="Pfam" id="PF18035"/>
    </source>
</evidence>
<protein>
    <recommendedName>
        <fullName evidence="11">Endoplasmic reticulum transmembrane protein</fullName>
    </recommendedName>
</protein>
<feature type="transmembrane region" description="Helical" evidence="11">
    <location>
        <begin position="114"/>
        <end position="132"/>
    </location>
</feature>
<comment type="function">
    <text evidence="11">May play a role in anterograde transport of membrane proteins from the endoplasmic reticulum to the Golgi.</text>
</comment>
<dbReference type="InterPro" id="IPR040463">
    <property type="entry name" value="BAP29/BAP31_N"/>
</dbReference>
<keyword evidence="6 11" id="KW-0931">ER-Golgi transport</keyword>
<feature type="region of interest" description="Disordered" evidence="12">
    <location>
        <begin position="203"/>
        <end position="231"/>
    </location>
</feature>
<proteinExistence type="inferred from homology"/>
<comment type="subcellular location">
    <subcellularLocation>
        <location evidence="1 11">Endoplasmic reticulum membrane</location>
        <topology evidence="1 11">Multi-pass membrane protein</topology>
    </subcellularLocation>
</comment>
<evidence type="ECO:0000256" key="12">
    <source>
        <dbReference type="SAM" id="MobiDB-lite"/>
    </source>
</evidence>
<accession>A0ABR3NF08</accession>
<dbReference type="Proteomes" id="UP001558613">
    <property type="component" value="Unassembled WGS sequence"/>
</dbReference>
<evidence type="ECO:0000256" key="9">
    <source>
        <dbReference type="ARBA" id="ARBA00023054"/>
    </source>
</evidence>
<feature type="transmembrane region" description="Helical" evidence="11">
    <location>
        <begin position="20"/>
        <end position="39"/>
    </location>
</feature>
<reference evidence="15 16" key="1">
    <citation type="submission" date="2023-09" db="EMBL/GenBank/DDBJ databases">
        <authorList>
            <person name="Wang M."/>
        </authorList>
    </citation>
    <scope>NUCLEOTIDE SEQUENCE [LARGE SCALE GENOMIC DNA]</scope>
    <source>
        <strain evidence="15">GT-2023</strain>
        <tissue evidence="15">Liver</tissue>
    </source>
</reference>